<feature type="transmembrane region" description="Helical" evidence="1">
    <location>
        <begin position="154"/>
        <end position="180"/>
    </location>
</feature>
<reference evidence="3" key="1">
    <citation type="journal article" date="2011" name="Proc. Natl. Acad. Sci. U.S.A.">
        <title>Obligate biotrophy features unraveled by the genomic analysis of rust fungi.</title>
        <authorList>
            <person name="Duplessis S."/>
            <person name="Cuomo C.A."/>
            <person name="Lin Y.-C."/>
            <person name="Aerts A."/>
            <person name="Tisserant E."/>
            <person name="Veneault-Fourrey C."/>
            <person name="Joly D.L."/>
            <person name="Hacquard S."/>
            <person name="Amselem J."/>
            <person name="Cantarel B.L."/>
            <person name="Chiu R."/>
            <person name="Coutinho P.M."/>
            <person name="Feau N."/>
            <person name="Field M."/>
            <person name="Frey P."/>
            <person name="Gelhaye E."/>
            <person name="Goldberg J."/>
            <person name="Grabherr M.G."/>
            <person name="Kodira C.D."/>
            <person name="Kohler A."/>
            <person name="Kuees U."/>
            <person name="Lindquist E.A."/>
            <person name="Lucas S.M."/>
            <person name="Mago R."/>
            <person name="Mauceli E."/>
            <person name="Morin E."/>
            <person name="Murat C."/>
            <person name="Pangilinan J.L."/>
            <person name="Park R."/>
            <person name="Pearson M."/>
            <person name="Quesneville H."/>
            <person name="Rouhier N."/>
            <person name="Sakthikumar S."/>
            <person name="Salamov A.A."/>
            <person name="Schmutz J."/>
            <person name="Selles B."/>
            <person name="Shapiro H."/>
            <person name="Tanguay P."/>
            <person name="Tuskan G.A."/>
            <person name="Henrissat B."/>
            <person name="Van de Peer Y."/>
            <person name="Rouze P."/>
            <person name="Ellis J.G."/>
            <person name="Dodds P.N."/>
            <person name="Schein J.E."/>
            <person name="Zhong S."/>
            <person name="Hamelin R.C."/>
            <person name="Grigoriev I.V."/>
            <person name="Szabo L.J."/>
            <person name="Martin F."/>
        </authorList>
    </citation>
    <scope>NUCLEOTIDE SEQUENCE [LARGE SCALE GENOMIC DNA]</scope>
    <source>
        <strain evidence="3">98AG31 / pathotype 3-4-7</strain>
    </source>
</reference>
<organism evidence="3">
    <name type="scientific">Melampsora larici-populina (strain 98AG31 / pathotype 3-4-7)</name>
    <name type="common">Poplar leaf rust fungus</name>
    <dbReference type="NCBI Taxonomy" id="747676"/>
    <lineage>
        <taxon>Eukaryota</taxon>
        <taxon>Fungi</taxon>
        <taxon>Dikarya</taxon>
        <taxon>Basidiomycota</taxon>
        <taxon>Pucciniomycotina</taxon>
        <taxon>Pucciniomycetes</taxon>
        <taxon>Pucciniales</taxon>
        <taxon>Melampsoraceae</taxon>
        <taxon>Melampsora</taxon>
    </lineage>
</organism>
<feature type="transmembrane region" description="Helical" evidence="1">
    <location>
        <begin position="20"/>
        <end position="41"/>
    </location>
</feature>
<dbReference type="InParanoid" id="F4RTF0"/>
<dbReference type="OrthoDB" id="2590973at2759"/>
<accession>F4RTF0</accession>
<dbReference type="Proteomes" id="UP000001072">
    <property type="component" value="Unassembled WGS sequence"/>
</dbReference>
<feature type="transmembrane region" description="Helical" evidence="1">
    <location>
        <begin position="120"/>
        <end position="142"/>
    </location>
</feature>
<proteinExistence type="predicted"/>
<keyword evidence="3" id="KW-1185">Reference proteome</keyword>
<protein>
    <recommendedName>
        <fullName evidence="4">Transmembrane protein</fullName>
    </recommendedName>
</protein>
<keyword evidence="1" id="KW-0812">Transmembrane</keyword>
<feature type="transmembrane region" description="Helical" evidence="1">
    <location>
        <begin position="211"/>
        <end position="232"/>
    </location>
</feature>
<name>F4RTF0_MELLP</name>
<feature type="transmembrane region" description="Helical" evidence="1">
    <location>
        <begin position="73"/>
        <end position="100"/>
    </location>
</feature>
<sequence>MSFLNASTCTKTVRGLTVDYHKLSLTVIWLYLVAQIGYNLLNSDCNRTQVTLHRIPHWLGVSFSRMSKRIFEVFLVVCGLLNGALAVAEIGLTIKAFSILNERKKLVSSKLPGGKLFAKPILSVGIALIVVSLVALVASIFTSTIRFTQRSKKWVSLSFGVAAFVFLPVLIAGTVIGASWHAAVTARLPQTLVDQLVAASGISLYYHDYNAVIGLIVVGWVLFTGLVLASVLEKKEFAEAEKTQQVGEDELVCFALGSAHQTVVLTSKTLLE</sequence>
<dbReference type="VEuPathDB" id="FungiDB:MELLADRAFT_108540"/>
<dbReference type="AlphaFoldDB" id="F4RTF0"/>
<dbReference type="HOGENOM" id="CLU_1023365_0_0_1"/>
<dbReference type="GeneID" id="18923490"/>
<keyword evidence="1" id="KW-1133">Transmembrane helix</keyword>
<dbReference type="RefSeq" id="XP_007412375.1">
    <property type="nucleotide sequence ID" value="XM_007412313.1"/>
</dbReference>
<keyword evidence="1" id="KW-0472">Membrane</keyword>
<dbReference type="EMBL" id="GL883119">
    <property type="protein sequence ID" value="EGG04246.1"/>
    <property type="molecule type" value="Genomic_DNA"/>
</dbReference>
<dbReference type="eggNOG" id="ENOG502SDQR">
    <property type="taxonomic scope" value="Eukaryota"/>
</dbReference>
<gene>
    <name evidence="2" type="ORF">MELLADRAFT_108540</name>
</gene>
<dbReference type="KEGG" id="mlr:MELLADRAFT_108540"/>
<evidence type="ECO:0000256" key="1">
    <source>
        <dbReference type="SAM" id="Phobius"/>
    </source>
</evidence>
<evidence type="ECO:0000313" key="2">
    <source>
        <dbReference type="EMBL" id="EGG04246.1"/>
    </source>
</evidence>
<evidence type="ECO:0008006" key="4">
    <source>
        <dbReference type="Google" id="ProtNLM"/>
    </source>
</evidence>
<evidence type="ECO:0000313" key="3">
    <source>
        <dbReference type="Proteomes" id="UP000001072"/>
    </source>
</evidence>